<dbReference type="GeneID" id="92746355"/>
<reference evidence="5 6" key="1">
    <citation type="submission" date="2018-10" db="EMBL/GenBank/DDBJ databases">
        <title>Corynebacterium macginleyi genome sequencing and assembly of the type strain and two clinical samples.</title>
        <authorList>
            <person name="Bernier A.-M."/>
            <person name="Bernard K."/>
        </authorList>
    </citation>
    <scope>NUCLEOTIDE SEQUENCE [LARGE SCALE GENOMIC DNA]</scope>
    <source>
        <strain evidence="5 6">NML 120205</strain>
    </source>
</reference>
<keyword evidence="3" id="KW-0676">Redox-active center</keyword>
<dbReference type="AlphaFoldDB" id="A0A3M0GCJ2"/>
<evidence type="ECO:0000259" key="4">
    <source>
        <dbReference type="Pfam" id="PF00085"/>
    </source>
</evidence>
<comment type="function">
    <text evidence="1">Participates in various redox reactions through the reversible oxidation of its active center dithiol to a disulfide and catalyzes dithiol-disulfide exchange reactions.</text>
</comment>
<dbReference type="InterPro" id="IPR013766">
    <property type="entry name" value="Thioredoxin_domain"/>
</dbReference>
<evidence type="ECO:0000313" key="5">
    <source>
        <dbReference type="EMBL" id="RMB59293.1"/>
    </source>
</evidence>
<dbReference type="GO" id="GO:0015035">
    <property type="term" value="F:protein-disulfide reductase activity"/>
    <property type="evidence" value="ECO:0007669"/>
    <property type="project" value="TreeGrafter"/>
</dbReference>
<dbReference type="Pfam" id="PF00085">
    <property type="entry name" value="Thioredoxin"/>
    <property type="match status" value="1"/>
</dbReference>
<proteinExistence type="inferred from homology"/>
<dbReference type="EMBL" id="REGC01000009">
    <property type="protein sequence ID" value="RMB59293.1"/>
    <property type="molecule type" value="Genomic_DNA"/>
</dbReference>
<dbReference type="Proteomes" id="UP000270649">
    <property type="component" value="Unassembled WGS sequence"/>
</dbReference>
<dbReference type="CDD" id="cd02956">
    <property type="entry name" value="ybbN"/>
    <property type="match status" value="1"/>
</dbReference>
<evidence type="ECO:0000256" key="2">
    <source>
        <dbReference type="ARBA" id="ARBA00008987"/>
    </source>
</evidence>
<dbReference type="GO" id="GO:0005737">
    <property type="term" value="C:cytoplasm"/>
    <property type="evidence" value="ECO:0007669"/>
    <property type="project" value="TreeGrafter"/>
</dbReference>
<dbReference type="GO" id="GO:0006950">
    <property type="term" value="P:response to stress"/>
    <property type="evidence" value="ECO:0007669"/>
    <property type="project" value="UniProtKB-ARBA"/>
</dbReference>
<dbReference type="InterPro" id="IPR011990">
    <property type="entry name" value="TPR-like_helical_dom_sf"/>
</dbReference>
<comment type="caution">
    <text evidence="5">The sequence shown here is derived from an EMBL/GenBank/DDBJ whole genome shotgun (WGS) entry which is preliminary data.</text>
</comment>
<organism evidence="5 6">
    <name type="scientific">Corynebacterium macginleyi</name>
    <dbReference type="NCBI Taxonomy" id="38290"/>
    <lineage>
        <taxon>Bacteria</taxon>
        <taxon>Bacillati</taxon>
        <taxon>Actinomycetota</taxon>
        <taxon>Actinomycetes</taxon>
        <taxon>Mycobacteriales</taxon>
        <taxon>Corynebacteriaceae</taxon>
        <taxon>Corynebacterium</taxon>
    </lineage>
</organism>
<dbReference type="PANTHER" id="PTHR45663">
    <property type="entry name" value="GEO12009P1"/>
    <property type="match status" value="1"/>
</dbReference>
<dbReference type="RefSeq" id="WP_121910984.1">
    <property type="nucleotide sequence ID" value="NZ_CP068291.1"/>
</dbReference>
<dbReference type="Gene3D" id="3.40.30.10">
    <property type="entry name" value="Glutaredoxin"/>
    <property type="match status" value="1"/>
</dbReference>
<evidence type="ECO:0000313" key="6">
    <source>
        <dbReference type="Proteomes" id="UP000270649"/>
    </source>
</evidence>
<dbReference type="PANTHER" id="PTHR45663:SF11">
    <property type="entry name" value="GEO12009P1"/>
    <property type="match status" value="1"/>
</dbReference>
<dbReference type="OrthoDB" id="5181746at2"/>
<gene>
    <name evidence="5" type="ORF">D9543_07780</name>
</gene>
<protein>
    <submittedName>
        <fullName evidence="5">Co-chaperone YbbN</fullName>
    </submittedName>
</protein>
<accession>A0A3M0GCJ2</accession>
<name>A0A3M0GCJ2_9CORY</name>
<evidence type="ECO:0000256" key="1">
    <source>
        <dbReference type="ARBA" id="ARBA00003318"/>
    </source>
</evidence>
<dbReference type="InterPro" id="IPR036249">
    <property type="entry name" value="Thioredoxin-like_sf"/>
</dbReference>
<evidence type="ECO:0000256" key="3">
    <source>
        <dbReference type="ARBA" id="ARBA00023284"/>
    </source>
</evidence>
<comment type="similarity">
    <text evidence="2">Belongs to the thioredoxin family.</text>
</comment>
<sequence>MTSANNAYVGGALDLSQVKARAEARQQAQEQAAAGQASRVQPFFTITEANFDSDVLRRSTEVPVVVLIGTPRSTQSEQLKHDLQELAVAGNLKFLVGYVDAEATPQVAQAFGVKNLPTVVAIAAGQPLTNFEGAQPKEALQRWLDSLVEKVGPQLKGLEPTPAAAHEEEEDDPRLQEAESFLNAGDFDGAIKIYESILESDRDNVQIKRARDTAVILKRLDLANQTEDPIVAADGDKGDIDKQMRAADAEVVAGAPEKAFDRLIETMQFAGGDEKAQLRQRLLEFFGLFASNDPRVLKARTMLANVLY</sequence>
<feature type="domain" description="Thioredoxin" evidence="4">
    <location>
        <begin position="45"/>
        <end position="145"/>
    </location>
</feature>
<dbReference type="SUPFAM" id="SSF52833">
    <property type="entry name" value="Thioredoxin-like"/>
    <property type="match status" value="1"/>
</dbReference>
<dbReference type="Pfam" id="PF14561">
    <property type="entry name" value="TPR_20"/>
    <property type="match status" value="1"/>
</dbReference>
<dbReference type="Gene3D" id="1.25.40.10">
    <property type="entry name" value="Tetratricopeptide repeat domain"/>
    <property type="match status" value="1"/>
</dbReference>